<dbReference type="Pfam" id="PF19803">
    <property type="entry name" value="DUF6286"/>
    <property type="match status" value="1"/>
</dbReference>
<evidence type="ECO:0000259" key="4">
    <source>
        <dbReference type="Pfam" id="PF19803"/>
    </source>
</evidence>
<organism evidence="5 6">
    <name type="scientific">Rhodococcus sovatensis</name>
    <dbReference type="NCBI Taxonomy" id="1805840"/>
    <lineage>
        <taxon>Bacteria</taxon>
        <taxon>Bacillati</taxon>
        <taxon>Actinomycetota</taxon>
        <taxon>Actinomycetes</taxon>
        <taxon>Mycobacteriales</taxon>
        <taxon>Nocardiaceae</taxon>
        <taxon>Rhodococcus</taxon>
    </lineage>
</organism>
<dbReference type="InterPro" id="IPR046253">
    <property type="entry name" value="DUF6286"/>
</dbReference>
<protein>
    <submittedName>
        <fullName evidence="5">Asp23/Gls24 family envelope stress response protein</fullName>
    </submittedName>
</protein>
<evidence type="ECO:0000313" key="6">
    <source>
        <dbReference type="Proteomes" id="UP001432000"/>
    </source>
</evidence>
<gene>
    <name evidence="5" type="ORF">WDS16_16425</name>
</gene>
<feature type="transmembrane region" description="Helical" evidence="3">
    <location>
        <begin position="135"/>
        <end position="154"/>
    </location>
</feature>
<keyword evidence="3" id="KW-0812">Transmembrane</keyword>
<keyword evidence="3" id="KW-1133">Transmembrane helix</keyword>
<dbReference type="EMBL" id="CP147846">
    <property type="protein sequence ID" value="WXG66854.1"/>
    <property type="molecule type" value="Genomic_DNA"/>
</dbReference>
<keyword evidence="6" id="KW-1185">Reference proteome</keyword>
<sequence>MTDVDTGGPGTLVIKERVISRVAVAAALTVPDVVRQVGGMSRLTGRDLPRADVSVGEHSASVNLYIAVQWPSRISDVAHAVHDEVARALDEIVGLPLHRLNVVVAGTSPRSDAQSPISENTHPVLRPRPPTASPAAHYAAVVLAVALLGVAFVAGREFLIVHGTIVGAPWIANTVEWIADLHWATWMIAGAAGLISVGSILVGMGLTPRSKTHTGVRSPSSPSPMVWLRPTDVARMCSDHAGNVPGSESVRTTVTKKKVTVEVRRVASGDDAILTESVRDAVAPVLAVLADTRKVRVRLLHPSGVGETRS</sequence>
<dbReference type="RefSeq" id="WP_338886294.1">
    <property type="nucleotide sequence ID" value="NZ_CP147846.1"/>
</dbReference>
<evidence type="ECO:0000313" key="5">
    <source>
        <dbReference type="EMBL" id="WXG66854.1"/>
    </source>
</evidence>
<feature type="region of interest" description="Disordered" evidence="2">
    <location>
        <begin position="108"/>
        <end position="130"/>
    </location>
</feature>
<comment type="similarity">
    <text evidence="1">Belongs to the asp23 family.</text>
</comment>
<feature type="domain" description="DUF6286" evidence="4">
    <location>
        <begin position="197"/>
        <end position="298"/>
    </location>
</feature>
<accession>A0ABZ2PDC9</accession>
<evidence type="ECO:0000256" key="1">
    <source>
        <dbReference type="ARBA" id="ARBA00005721"/>
    </source>
</evidence>
<feature type="compositionally biased region" description="Polar residues" evidence="2">
    <location>
        <begin position="108"/>
        <end position="121"/>
    </location>
</feature>
<proteinExistence type="inferred from homology"/>
<dbReference type="InterPro" id="IPR005531">
    <property type="entry name" value="Asp23"/>
</dbReference>
<evidence type="ECO:0000256" key="2">
    <source>
        <dbReference type="SAM" id="MobiDB-lite"/>
    </source>
</evidence>
<reference evidence="5 6" key="1">
    <citation type="submission" date="2024-03" db="EMBL/GenBank/DDBJ databases">
        <title>Natural products discovery in diverse microorganisms through a two-stage MS feature dereplication strategy.</title>
        <authorList>
            <person name="Zhang R."/>
        </authorList>
    </citation>
    <scope>NUCLEOTIDE SEQUENCE [LARGE SCALE GENOMIC DNA]</scope>
    <source>
        <strain evidence="5 6">18930</strain>
    </source>
</reference>
<feature type="transmembrane region" description="Helical" evidence="3">
    <location>
        <begin position="183"/>
        <end position="207"/>
    </location>
</feature>
<dbReference type="Pfam" id="PF03780">
    <property type="entry name" value="Asp23"/>
    <property type="match status" value="1"/>
</dbReference>
<keyword evidence="3" id="KW-0472">Membrane</keyword>
<name>A0ABZ2PDC9_9NOCA</name>
<evidence type="ECO:0000256" key="3">
    <source>
        <dbReference type="SAM" id="Phobius"/>
    </source>
</evidence>
<dbReference type="Proteomes" id="UP001432000">
    <property type="component" value="Chromosome"/>
</dbReference>